<organism evidence="4 5">
    <name type="scientific">Trinickia violacea</name>
    <dbReference type="NCBI Taxonomy" id="2571746"/>
    <lineage>
        <taxon>Bacteria</taxon>
        <taxon>Pseudomonadati</taxon>
        <taxon>Pseudomonadota</taxon>
        <taxon>Betaproteobacteria</taxon>
        <taxon>Burkholderiales</taxon>
        <taxon>Burkholderiaceae</taxon>
        <taxon>Trinickia</taxon>
    </lineage>
</organism>
<keyword evidence="5" id="KW-1185">Reference proteome</keyword>
<keyword evidence="2" id="KW-1133">Transmembrane helix</keyword>
<dbReference type="KEGG" id="tvl:FAZ95_26620"/>
<dbReference type="RefSeq" id="WP_137335490.1">
    <property type="nucleotide sequence ID" value="NZ_CP040078.1"/>
</dbReference>
<gene>
    <name evidence="4" type="ORF">FAZ95_26620</name>
</gene>
<feature type="transmembrane region" description="Helical" evidence="2">
    <location>
        <begin position="129"/>
        <end position="148"/>
    </location>
</feature>
<dbReference type="GO" id="GO:0004190">
    <property type="term" value="F:aspartic-type endopeptidase activity"/>
    <property type="evidence" value="ECO:0007669"/>
    <property type="project" value="InterPro"/>
</dbReference>
<dbReference type="GO" id="GO:0006465">
    <property type="term" value="P:signal peptide processing"/>
    <property type="evidence" value="ECO:0007669"/>
    <property type="project" value="TreeGrafter"/>
</dbReference>
<keyword evidence="2" id="KW-0812">Transmembrane</keyword>
<dbReference type="InterPro" id="IPR050882">
    <property type="entry name" value="Prepilin_peptidase/N-MTase"/>
</dbReference>
<dbReference type="InterPro" id="IPR000045">
    <property type="entry name" value="Prepilin_IV_endopep_pep"/>
</dbReference>
<dbReference type="AlphaFoldDB" id="A0A4P8J2S5"/>
<feature type="transmembrane region" description="Helical" evidence="2">
    <location>
        <begin position="27"/>
        <end position="44"/>
    </location>
</feature>
<comment type="similarity">
    <text evidence="1">Belongs to the peptidase A24 family.</text>
</comment>
<feature type="domain" description="Prepilin type IV endopeptidase peptidase" evidence="3">
    <location>
        <begin position="9"/>
        <end position="111"/>
    </location>
</feature>
<reference evidence="4 5" key="1">
    <citation type="submission" date="2019-05" db="EMBL/GenBank/DDBJ databases">
        <title>Burkholderia sp. DHOD12, isolated from subtropical forest soil.</title>
        <authorList>
            <person name="Gao Z.-H."/>
            <person name="Qiu L.-H."/>
        </authorList>
    </citation>
    <scope>NUCLEOTIDE SEQUENCE [LARGE SCALE GENOMIC DNA]</scope>
    <source>
        <strain evidence="4 5">DHOD12</strain>
    </source>
</reference>
<proteinExistence type="inferred from homology"/>
<evidence type="ECO:0000313" key="5">
    <source>
        <dbReference type="Proteomes" id="UP000298656"/>
    </source>
</evidence>
<evidence type="ECO:0000256" key="1">
    <source>
        <dbReference type="ARBA" id="ARBA00005801"/>
    </source>
</evidence>
<keyword evidence="2" id="KW-0472">Membrane</keyword>
<feature type="transmembrane region" description="Helical" evidence="2">
    <location>
        <begin position="94"/>
        <end position="117"/>
    </location>
</feature>
<dbReference type="PANTHER" id="PTHR30487">
    <property type="entry name" value="TYPE 4 PREPILIN-LIKE PROTEINS LEADER PEPTIDE-PROCESSING ENZYME"/>
    <property type="match status" value="1"/>
</dbReference>
<evidence type="ECO:0000256" key="2">
    <source>
        <dbReference type="SAM" id="Phobius"/>
    </source>
</evidence>
<dbReference type="Pfam" id="PF01478">
    <property type="entry name" value="Peptidase_A24"/>
    <property type="match status" value="1"/>
</dbReference>
<evidence type="ECO:0000259" key="3">
    <source>
        <dbReference type="Pfam" id="PF01478"/>
    </source>
</evidence>
<sequence length="155" mass="15927">MLHAVQLAASLVLASLAAHDMRCRRLPNRSVLAVAALYVVAAPLMPTSAATFAQHLGTAAAALVLSAAMFRFGWIGAGDAKLAAAVFLWAGPAFSMPTLLITSLCGLLLGLAMLALNRIAPRHPARSREVPYGIALAAAGAAAVWLPLAQAAPRP</sequence>
<name>A0A4P8J2S5_9BURK</name>
<dbReference type="GO" id="GO:0005886">
    <property type="term" value="C:plasma membrane"/>
    <property type="evidence" value="ECO:0007669"/>
    <property type="project" value="TreeGrafter"/>
</dbReference>
<evidence type="ECO:0000313" key="4">
    <source>
        <dbReference type="EMBL" id="QCP52719.1"/>
    </source>
</evidence>
<protein>
    <submittedName>
        <fullName evidence="4">Peptidase A24</fullName>
    </submittedName>
</protein>
<dbReference type="Gene3D" id="1.20.120.1220">
    <property type="match status" value="1"/>
</dbReference>
<accession>A0A4P8J2S5</accession>
<dbReference type="Proteomes" id="UP000298656">
    <property type="component" value="Chromosome 2"/>
</dbReference>
<dbReference type="EMBL" id="CP040078">
    <property type="protein sequence ID" value="QCP52719.1"/>
    <property type="molecule type" value="Genomic_DNA"/>
</dbReference>
<dbReference type="PANTHER" id="PTHR30487:SF0">
    <property type="entry name" value="PREPILIN LEADER PEPTIDASE_N-METHYLTRANSFERASE-RELATED"/>
    <property type="match status" value="1"/>
</dbReference>